<dbReference type="GO" id="GO:0019213">
    <property type="term" value="F:deacetylase activity"/>
    <property type="evidence" value="ECO:0007669"/>
    <property type="project" value="TreeGrafter"/>
</dbReference>
<proteinExistence type="predicted"/>
<dbReference type="Proteomes" id="UP000234882">
    <property type="component" value="Chromosome"/>
</dbReference>
<dbReference type="Gene3D" id="3.20.20.370">
    <property type="entry name" value="Glycoside hydrolase/deacetylase"/>
    <property type="match status" value="1"/>
</dbReference>
<evidence type="ECO:0000256" key="3">
    <source>
        <dbReference type="ARBA" id="ARBA00022801"/>
    </source>
</evidence>
<dbReference type="GO" id="GO:0005975">
    <property type="term" value="P:carbohydrate metabolic process"/>
    <property type="evidence" value="ECO:0007669"/>
    <property type="project" value="InterPro"/>
</dbReference>
<evidence type="ECO:0000313" key="7">
    <source>
        <dbReference type="Proteomes" id="UP000234882"/>
    </source>
</evidence>
<dbReference type="EMBL" id="CP025583">
    <property type="protein sequence ID" value="AUM75347.1"/>
    <property type="molecule type" value="Genomic_DNA"/>
</dbReference>
<name>A0A2K9MI88_9RHOB</name>
<keyword evidence="2" id="KW-0479">Metal-binding</keyword>
<organism evidence="6 7">
    <name type="scientific">Paracoccus jeotgali</name>
    <dbReference type="NCBI Taxonomy" id="2065379"/>
    <lineage>
        <taxon>Bacteria</taxon>
        <taxon>Pseudomonadati</taxon>
        <taxon>Pseudomonadota</taxon>
        <taxon>Alphaproteobacteria</taxon>
        <taxon>Rhodobacterales</taxon>
        <taxon>Paracoccaceae</taxon>
        <taxon>Paracoccus</taxon>
    </lineage>
</organism>
<gene>
    <name evidence="6" type="ORF">CYR75_14525</name>
</gene>
<sequence length="254" mass="27809">MRGVLVADDFGLGLRHNQVILTLLENGAIDATSVMIDGALPPDHLARLERCRRQGAQIGLHLNLTHRFDADPAAPTISQLLRDALRGRVPAALLGDFARQAQAFQDRFERLPDFYDGHQHVHCLPGFAAAAAALPKGEATWLRVPLPRGAGGLRRNIRAGGPKTLLVASLARAARRRFRRMGWRVNEDFSGFLRLDDPVSVRRWLPRLLDATGPDCVVMVHPGAQDDPAQCPGHAAAARQVEAEILAGRKEHEP</sequence>
<dbReference type="KEGG" id="paru:CYR75_14525"/>
<keyword evidence="7" id="KW-1185">Reference proteome</keyword>
<evidence type="ECO:0000313" key="6">
    <source>
        <dbReference type="EMBL" id="AUM75347.1"/>
    </source>
</evidence>
<dbReference type="InterPro" id="IPR011330">
    <property type="entry name" value="Glyco_hydro/deAcase_b/a-brl"/>
</dbReference>
<evidence type="ECO:0000256" key="1">
    <source>
        <dbReference type="ARBA" id="ARBA00001946"/>
    </source>
</evidence>
<dbReference type="AlphaFoldDB" id="A0A2K9MI88"/>
<evidence type="ECO:0000256" key="4">
    <source>
        <dbReference type="ARBA" id="ARBA00022842"/>
    </source>
</evidence>
<reference evidence="7" key="1">
    <citation type="submission" date="2017-12" db="EMBL/GenBank/DDBJ databases">
        <title>Genomic analysis of Paracoccus sp. CBA4604.</title>
        <authorList>
            <person name="Roh S.W."/>
            <person name="Kim J.Y."/>
            <person name="Kim J.S."/>
        </authorList>
    </citation>
    <scope>NUCLEOTIDE SEQUENCE [LARGE SCALE GENOMIC DNA]</scope>
    <source>
        <strain evidence="7">CBA4604</strain>
    </source>
</reference>
<dbReference type="SUPFAM" id="SSF88713">
    <property type="entry name" value="Glycoside hydrolase/deacetylase"/>
    <property type="match status" value="1"/>
</dbReference>
<evidence type="ECO:0000256" key="5">
    <source>
        <dbReference type="ARBA" id="ARBA00023277"/>
    </source>
</evidence>
<accession>A0A2K9MI88</accession>
<dbReference type="OrthoDB" id="9774177at2"/>
<evidence type="ECO:0000256" key="2">
    <source>
        <dbReference type="ARBA" id="ARBA00022723"/>
    </source>
</evidence>
<dbReference type="PANTHER" id="PTHR31609">
    <property type="entry name" value="YDJC DEACETYLASE FAMILY MEMBER"/>
    <property type="match status" value="1"/>
</dbReference>
<dbReference type="GO" id="GO:0046872">
    <property type="term" value="F:metal ion binding"/>
    <property type="evidence" value="ECO:0007669"/>
    <property type="project" value="UniProtKB-KW"/>
</dbReference>
<comment type="cofactor">
    <cofactor evidence="1">
        <name>Mg(2+)</name>
        <dbReference type="ChEBI" id="CHEBI:18420"/>
    </cofactor>
</comment>
<dbReference type="RefSeq" id="WP_101500689.1">
    <property type="nucleotide sequence ID" value="NZ_CP025583.1"/>
</dbReference>
<keyword evidence="5" id="KW-0119">Carbohydrate metabolism</keyword>
<dbReference type="GO" id="GO:0016787">
    <property type="term" value="F:hydrolase activity"/>
    <property type="evidence" value="ECO:0007669"/>
    <property type="project" value="UniProtKB-KW"/>
</dbReference>
<dbReference type="PANTHER" id="PTHR31609:SF1">
    <property type="entry name" value="CARBOHYDRATE DEACETYLASE"/>
    <property type="match status" value="1"/>
</dbReference>
<keyword evidence="3" id="KW-0378">Hydrolase</keyword>
<dbReference type="InterPro" id="IPR006879">
    <property type="entry name" value="YdjC-like"/>
</dbReference>
<keyword evidence="4" id="KW-0460">Magnesium</keyword>
<dbReference type="Pfam" id="PF04794">
    <property type="entry name" value="YdjC"/>
    <property type="match status" value="1"/>
</dbReference>
<protein>
    <submittedName>
        <fullName evidence="6">Amino acid dehydrogenase</fullName>
    </submittedName>
</protein>